<keyword evidence="1" id="KW-0472">Membrane</keyword>
<accession>A0A150XJK4</accession>
<evidence type="ECO:0000313" key="3">
    <source>
        <dbReference type="Proteomes" id="UP000075615"/>
    </source>
</evidence>
<protein>
    <submittedName>
        <fullName evidence="2">Uncharacterized protein</fullName>
    </submittedName>
</protein>
<dbReference type="STRING" id="296218.AWN68_04275"/>
<feature type="transmembrane region" description="Helical" evidence="1">
    <location>
        <begin position="12"/>
        <end position="31"/>
    </location>
</feature>
<proteinExistence type="predicted"/>
<dbReference type="OrthoDB" id="982648at2"/>
<evidence type="ECO:0000313" key="2">
    <source>
        <dbReference type="EMBL" id="KYG78852.1"/>
    </source>
</evidence>
<dbReference type="Proteomes" id="UP000075615">
    <property type="component" value="Unassembled WGS sequence"/>
</dbReference>
<name>A0A150XJK4_9BACT</name>
<gene>
    <name evidence="2" type="ORF">AWN68_04275</name>
</gene>
<keyword evidence="3" id="KW-1185">Reference proteome</keyword>
<sequence>MDQDQLIDLGLYASYILLIVATVAAIVMNLVNSFGNPKSLVKSGIGIVVLGLIFFIGYSMAPAEIDLVSQKAFEANKIDPSAASTLTTYRLIGGAMTTTLVLLVVAVVGLVYSSIARVVR</sequence>
<reference evidence="2 3" key="1">
    <citation type="submission" date="2016-01" db="EMBL/GenBank/DDBJ databases">
        <title>Genome sequencing of Roseivirga echinicomitans KMM 6058.</title>
        <authorList>
            <person name="Selvaratnam C."/>
            <person name="Thevarajoo S."/>
            <person name="Goh K.M."/>
            <person name="Ee R."/>
            <person name="Chan K.-G."/>
            <person name="Chong C.S."/>
        </authorList>
    </citation>
    <scope>NUCLEOTIDE SEQUENCE [LARGE SCALE GENOMIC DNA]</scope>
    <source>
        <strain evidence="2 3">KMM 6058</strain>
    </source>
</reference>
<dbReference type="RefSeq" id="WP_068414666.1">
    <property type="nucleotide sequence ID" value="NZ_LRDB01000012.1"/>
</dbReference>
<organism evidence="2 3">
    <name type="scientific">Roseivirga echinicomitans</name>
    <dbReference type="NCBI Taxonomy" id="296218"/>
    <lineage>
        <taxon>Bacteria</taxon>
        <taxon>Pseudomonadati</taxon>
        <taxon>Bacteroidota</taxon>
        <taxon>Cytophagia</taxon>
        <taxon>Cytophagales</taxon>
        <taxon>Roseivirgaceae</taxon>
        <taxon>Roseivirga</taxon>
    </lineage>
</organism>
<feature type="transmembrane region" description="Helical" evidence="1">
    <location>
        <begin position="43"/>
        <end position="61"/>
    </location>
</feature>
<keyword evidence="1" id="KW-1133">Transmembrane helix</keyword>
<evidence type="ECO:0000256" key="1">
    <source>
        <dbReference type="SAM" id="Phobius"/>
    </source>
</evidence>
<comment type="caution">
    <text evidence="2">The sequence shown here is derived from an EMBL/GenBank/DDBJ whole genome shotgun (WGS) entry which is preliminary data.</text>
</comment>
<dbReference type="AlphaFoldDB" id="A0A150XJK4"/>
<dbReference type="EMBL" id="LRDB01000012">
    <property type="protein sequence ID" value="KYG78852.1"/>
    <property type="molecule type" value="Genomic_DNA"/>
</dbReference>
<feature type="transmembrane region" description="Helical" evidence="1">
    <location>
        <begin position="91"/>
        <end position="112"/>
    </location>
</feature>
<keyword evidence="1" id="KW-0812">Transmembrane</keyword>